<evidence type="ECO:0000313" key="3">
    <source>
        <dbReference type="Proteomes" id="UP000679749"/>
    </source>
</evidence>
<dbReference type="EMBL" id="JAGYPF010000007">
    <property type="protein sequence ID" value="MBS4216455.1"/>
    <property type="molecule type" value="Genomic_DNA"/>
</dbReference>
<sequence>MSEGEQNKNKAKEVNQYLSQKFKDYSARYSQVNSETEKANQEIQEQFYGEKEDNLLPFHVDSNNPPIKK</sequence>
<evidence type="ECO:0000313" key="2">
    <source>
        <dbReference type="EMBL" id="MBS4216455.1"/>
    </source>
</evidence>
<evidence type="ECO:0000256" key="1">
    <source>
        <dbReference type="SAM" id="MobiDB-lite"/>
    </source>
</evidence>
<accession>A0A942UAA9</accession>
<feature type="region of interest" description="Disordered" evidence="1">
    <location>
        <begin position="49"/>
        <end position="69"/>
    </location>
</feature>
<comment type="caution">
    <text evidence="2">The sequence shown here is derived from an EMBL/GenBank/DDBJ whole genome shotgun (WGS) entry which is preliminary data.</text>
</comment>
<name>A0A942UAA9_9BACI</name>
<keyword evidence="3" id="KW-1185">Reference proteome</keyword>
<reference evidence="2" key="1">
    <citation type="submission" date="2021-05" db="EMBL/GenBank/DDBJ databases">
        <title>Novel Bacillus species.</title>
        <authorList>
            <person name="Liu G."/>
        </authorList>
    </citation>
    <scope>NUCLEOTIDE SEQUENCE</scope>
    <source>
        <strain evidence="2">FJAT-49825</strain>
    </source>
</reference>
<dbReference type="AlphaFoldDB" id="A0A942UAA9"/>
<proteinExistence type="predicted"/>
<organism evidence="2 3">
    <name type="scientific">Neobacillus rhizophilus</name>
    <dbReference type="NCBI Taxonomy" id="2833579"/>
    <lineage>
        <taxon>Bacteria</taxon>
        <taxon>Bacillati</taxon>
        <taxon>Bacillota</taxon>
        <taxon>Bacilli</taxon>
        <taxon>Bacillales</taxon>
        <taxon>Bacillaceae</taxon>
        <taxon>Neobacillus</taxon>
    </lineage>
</organism>
<gene>
    <name evidence="2" type="ORF">KHA99_28975</name>
</gene>
<dbReference type="Proteomes" id="UP000679749">
    <property type="component" value="Unassembled WGS sequence"/>
</dbReference>
<protein>
    <submittedName>
        <fullName evidence="2">Uncharacterized protein</fullName>
    </submittedName>
</protein>
<dbReference type="RefSeq" id="WP_213120982.1">
    <property type="nucleotide sequence ID" value="NZ_JAGYPF010000007.1"/>
</dbReference>